<protein>
    <submittedName>
        <fullName evidence="2">Metallophosphoesterase</fullName>
    </submittedName>
</protein>
<dbReference type="AlphaFoldDB" id="A0A843A5K8"/>
<proteinExistence type="predicted"/>
<dbReference type="InterPro" id="IPR029052">
    <property type="entry name" value="Metallo-depent_PP-like"/>
</dbReference>
<sequence>MKLFFTSDIHLPLFKNEFSLSIERLCNREEEFEVAMFAGDIIDRGKIQHFSDFFSIIKKCKFKKIISIFGNDEYEEEREKVKKEYSWVIWLDDENVQLNIENYTVTVLGTTGVLDVPTKWQYKNIPNIREKYERRLVLIEKFLKAERRERELKILLTHYPPTFKTLQGELPFLWPQMGSERAERLIKDLDTLDYVIHGHAHNGKILDTEIGNTRVFNVAFPARKNIFILEIAKKVLLTDFFSKKSSS</sequence>
<dbReference type="PANTHER" id="PTHR31302:SF0">
    <property type="entry name" value="TRANSMEMBRANE PROTEIN WITH METALLOPHOSPHOESTERASE DOMAIN"/>
    <property type="match status" value="1"/>
</dbReference>
<dbReference type="SUPFAM" id="SSF56300">
    <property type="entry name" value="Metallo-dependent phosphatases"/>
    <property type="match status" value="1"/>
</dbReference>
<organism evidence="2 3">
    <name type="scientific">Fervidicoccus fontis</name>
    <dbReference type="NCBI Taxonomy" id="683846"/>
    <lineage>
        <taxon>Archaea</taxon>
        <taxon>Thermoproteota</taxon>
        <taxon>Thermoprotei</taxon>
        <taxon>Fervidicoccales</taxon>
        <taxon>Fervidicoccaceae</taxon>
        <taxon>Fervidicoccus</taxon>
    </lineage>
</organism>
<dbReference type="CDD" id="cd00838">
    <property type="entry name" value="MPP_superfamily"/>
    <property type="match status" value="1"/>
</dbReference>
<dbReference type="InterPro" id="IPR051158">
    <property type="entry name" value="Metallophosphoesterase_sf"/>
</dbReference>
<evidence type="ECO:0000313" key="2">
    <source>
        <dbReference type="EMBL" id="MBE9390568.1"/>
    </source>
</evidence>
<comment type="caution">
    <text evidence="2">The sequence shown here is derived from an EMBL/GenBank/DDBJ whole genome shotgun (WGS) entry which is preliminary data.</text>
</comment>
<gene>
    <name evidence="2" type="ORF">IOK49_00495</name>
</gene>
<dbReference type="Pfam" id="PF00149">
    <property type="entry name" value="Metallophos"/>
    <property type="match status" value="1"/>
</dbReference>
<dbReference type="RefSeq" id="WP_193803249.1">
    <property type="nucleotide sequence ID" value="NZ_JADEZV010000001.1"/>
</dbReference>
<evidence type="ECO:0000313" key="3">
    <source>
        <dbReference type="Proteomes" id="UP000652307"/>
    </source>
</evidence>
<dbReference type="PANTHER" id="PTHR31302">
    <property type="entry name" value="TRANSMEMBRANE PROTEIN WITH METALLOPHOSPHOESTERASE DOMAIN-RELATED"/>
    <property type="match status" value="1"/>
</dbReference>
<dbReference type="EMBL" id="JADEZV010000001">
    <property type="protein sequence ID" value="MBE9390568.1"/>
    <property type="molecule type" value="Genomic_DNA"/>
</dbReference>
<evidence type="ECO:0000259" key="1">
    <source>
        <dbReference type="Pfam" id="PF00149"/>
    </source>
</evidence>
<dbReference type="InterPro" id="IPR004843">
    <property type="entry name" value="Calcineurin-like_PHP"/>
</dbReference>
<name>A0A843A5K8_9CREN</name>
<feature type="domain" description="Calcineurin-like phosphoesterase" evidence="1">
    <location>
        <begin position="1"/>
        <end position="202"/>
    </location>
</feature>
<dbReference type="Proteomes" id="UP000652307">
    <property type="component" value="Unassembled WGS sequence"/>
</dbReference>
<reference evidence="2" key="1">
    <citation type="submission" date="2020-10" db="EMBL/GenBank/DDBJ databases">
        <title>Fervidococcus fontis strain 3639Fd - the first crenarchaeon capable of growth on lipids.</title>
        <authorList>
            <person name="Kochetkova T.V."/>
            <person name="Elcheninov A.G."/>
            <person name="Toschakov S.V."/>
            <person name="Kublanov I.V."/>
        </authorList>
    </citation>
    <scope>NUCLEOTIDE SEQUENCE</scope>
    <source>
        <strain evidence="2">3639Fd</strain>
    </source>
</reference>
<accession>A0A843A5K8</accession>
<dbReference type="GO" id="GO:0016787">
    <property type="term" value="F:hydrolase activity"/>
    <property type="evidence" value="ECO:0007669"/>
    <property type="project" value="InterPro"/>
</dbReference>
<dbReference type="Gene3D" id="3.60.21.10">
    <property type="match status" value="1"/>
</dbReference>